<gene>
    <name evidence="2" type="primary">g10016</name>
    <name evidence="2" type="ORF">VP750_LOCUS9015</name>
</gene>
<sequence>MELDEYLEQAEGLLGISPTAKTTSVQLTPRSEADEDFIQAAYPPFATAPPALNPRHSEQALASLSLRHVDLRSMRWLSSLQDRDIELLELMEQHKQLQARLEEARRNWDAALASKDRALQQLEESLRAERQSSQQHQAAAAEAGEKLAAAKDGMQRLHGEATALQQQVGTMEGKLAEAQRKEALHLEEVAELRKQLEQRAAEAQHCNAKAEASLLAKDALRRVVMTIQSSLHDADLAKQAQQHMDCMSSSQQDSRQDTRHASLP</sequence>
<keyword evidence="3" id="KW-1185">Reference proteome</keyword>
<dbReference type="Proteomes" id="UP001497392">
    <property type="component" value="Unassembled WGS sequence"/>
</dbReference>
<feature type="compositionally biased region" description="Low complexity" evidence="1">
    <location>
        <begin position="241"/>
        <end position="253"/>
    </location>
</feature>
<dbReference type="EMBL" id="CAXHTA020000017">
    <property type="protein sequence ID" value="CAL5227109.1"/>
    <property type="molecule type" value="Genomic_DNA"/>
</dbReference>
<name>A0ABP1G991_9CHLO</name>
<organism evidence="2 3">
    <name type="scientific">Coccomyxa viridis</name>
    <dbReference type="NCBI Taxonomy" id="1274662"/>
    <lineage>
        <taxon>Eukaryota</taxon>
        <taxon>Viridiplantae</taxon>
        <taxon>Chlorophyta</taxon>
        <taxon>core chlorophytes</taxon>
        <taxon>Trebouxiophyceae</taxon>
        <taxon>Trebouxiophyceae incertae sedis</taxon>
        <taxon>Coccomyxaceae</taxon>
        <taxon>Coccomyxa</taxon>
    </lineage>
</organism>
<evidence type="ECO:0000256" key="1">
    <source>
        <dbReference type="SAM" id="MobiDB-lite"/>
    </source>
</evidence>
<feature type="region of interest" description="Disordered" evidence="1">
    <location>
        <begin position="236"/>
        <end position="264"/>
    </location>
</feature>
<feature type="region of interest" description="Disordered" evidence="1">
    <location>
        <begin position="125"/>
        <end position="145"/>
    </location>
</feature>
<reference evidence="2 3" key="1">
    <citation type="submission" date="2024-06" db="EMBL/GenBank/DDBJ databases">
        <authorList>
            <person name="Kraege A."/>
            <person name="Thomma B."/>
        </authorList>
    </citation>
    <scope>NUCLEOTIDE SEQUENCE [LARGE SCALE GENOMIC DNA]</scope>
</reference>
<comment type="caution">
    <text evidence="2">The sequence shown here is derived from an EMBL/GenBank/DDBJ whole genome shotgun (WGS) entry which is preliminary data.</text>
</comment>
<evidence type="ECO:0000313" key="2">
    <source>
        <dbReference type="EMBL" id="CAL5227109.1"/>
    </source>
</evidence>
<evidence type="ECO:0000313" key="3">
    <source>
        <dbReference type="Proteomes" id="UP001497392"/>
    </source>
</evidence>
<feature type="compositionally biased region" description="Low complexity" evidence="1">
    <location>
        <begin position="131"/>
        <end position="142"/>
    </location>
</feature>
<feature type="compositionally biased region" description="Basic and acidic residues" evidence="1">
    <location>
        <begin position="254"/>
        <end position="264"/>
    </location>
</feature>
<accession>A0ABP1G991</accession>
<protein>
    <submittedName>
        <fullName evidence="2">G10016 protein</fullName>
    </submittedName>
</protein>
<proteinExistence type="predicted"/>